<dbReference type="InParanoid" id="J4H3F7"/>
<dbReference type="GO" id="GO:0005886">
    <property type="term" value="C:plasma membrane"/>
    <property type="evidence" value="ECO:0007669"/>
    <property type="project" value="TreeGrafter"/>
</dbReference>
<dbReference type="Pfam" id="PF04479">
    <property type="entry name" value="RTA1"/>
    <property type="match status" value="1"/>
</dbReference>
<dbReference type="PANTHER" id="PTHR31465:SF11">
    <property type="entry name" value="DOMAIN PROTEIN, PUTATIVE (AFU_ORTHOLOGUE AFUA_3G10770)-RELATED"/>
    <property type="match status" value="1"/>
</dbReference>
<sequence>MLSRWSYKSLGAALPPLRSIQARTPLLAVMSCSPDLLSNWVVATTCYMIFAAEFMLRVLYDRPISRRLASPTSPAIYGLDRNIWQILSALIFSNLCVHVRLWYRIIELSDNSTGYLSRTQRYFVIMDALMIILAMLTVNLFHPGRLLARPGAQKGDVWKVDMILSSEENVSSLACIELASA</sequence>
<dbReference type="STRING" id="599839.J4H3F7"/>
<feature type="transmembrane region" description="Helical" evidence="5">
    <location>
        <begin position="38"/>
        <end position="60"/>
    </location>
</feature>
<protein>
    <submittedName>
        <fullName evidence="6">Uncharacterized protein</fullName>
    </submittedName>
</protein>
<feature type="transmembrane region" description="Helical" evidence="5">
    <location>
        <begin position="81"/>
        <end position="102"/>
    </location>
</feature>
<dbReference type="GeneID" id="24098105"/>
<accession>J4H3F7</accession>
<proteinExistence type="predicted"/>
<reference evidence="6 7" key="1">
    <citation type="journal article" date="2012" name="Appl. Environ. Microbiol.">
        <title>Short-read sequencing for genomic analysis of the brown rot fungus Fibroporia radiculosa.</title>
        <authorList>
            <person name="Tang J.D."/>
            <person name="Perkins A.D."/>
            <person name="Sonstegard T.S."/>
            <person name="Schroeder S.G."/>
            <person name="Burgess S.C."/>
            <person name="Diehl S.V."/>
        </authorList>
    </citation>
    <scope>NUCLEOTIDE SEQUENCE [LARGE SCALE GENOMIC DNA]</scope>
    <source>
        <strain evidence="6 7">TFFH 294</strain>
    </source>
</reference>
<gene>
    <name evidence="6" type="ORF">FIBRA_05318</name>
</gene>
<dbReference type="EMBL" id="HE797104">
    <property type="protein sequence ID" value="CCM03194.1"/>
    <property type="molecule type" value="Genomic_DNA"/>
</dbReference>
<evidence type="ECO:0000256" key="3">
    <source>
        <dbReference type="ARBA" id="ARBA00022989"/>
    </source>
</evidence>
<evidence type="ECO:0000313" key="7">
    <source>
        <dbReference type="Proteomes" id="UP000006352"/>
    </source>
</evidence>
<dbReference type="RefSeq" id="XP_012182477.1">
    <property type="nucleotide sequence ID" value="XM_012327087.1"/>
</dbReference>
<evidence type="ECO:0000256" key="5">
    <source>
        <dbReference type="SAM" id="Phobius"/>
    </source>
</evidence>
<dbReference type="Proteomes" id="UP000006352">
    <property type="component" value="Unassembled WGS sequence"/>
</dbReference>
<keyword evidence="3 5" id="KW-1133">Transmembrane helix</keyword>
<evidence type="ECO:0000256" key="2">
    <source>
        <dbReference type="ARBA" id="ARBA00022692"/>
    </source>
</evidence>
<dbReference type="AlphaFoldDB" id="J4H3F7"/>
<name>J4H3F7_9APHY</name>
<organism evidence="6 7">
    <name type="scientific">Fibroporia radiculosa</name>
    <dbReference type="NCBI Taxonomy" id="599839"/>
    <lineage>
        <taxon>Eukaryota</taxon>
        <taxon>Fungi</taxon>
        <taxon>Dikarya</taxon>
        <taxon>Basidiomycota</taxon>
        <taxon>Agaricomycotina</taxon>
        <taxon>Agaricomycetes</taxon>
        <taxon>Polyporales</taxon>
        <taxon>Fibroporiaceae</taxon>
        <taxon>Fibroporia</taxon>
    </lineage>
</organism>
<dbReference type="HOGENOM" id="CLU_1489053_0_0_1"/>
<dbReference type="InterPro" id="IPR007568">
    <property type="entry name" value="RTA1"/>
</dbReference>
<evidence type="ECO:0000256" key="1">
    <source>
        <dbReference type="ARBA" id="ARBA00004141"/>
    </source>
</evidence>
<dbReference type="GO" id="GO:0000324">
    <property type="term" value="C:fungal-type vacuole"/>
    <property type="evidence" value="ECO:0007669"/>
    <property type="project" value="TreeGrafter"/>
</dbReference>
<comment type="subcellular location">
    <subcellularLocation>
        <location evidence="1">Membrane</location>
        <topology evidence="1">Multi-pass membrane protein</topology>
    </subcellularLocation>
</comment>
<dbReference type="OrthoDB" id="3358017at2759"/>
<keyword evidence="7" id="KW-1185">Reference proteome</keyword>
<evidence type="ECO:0000313" key="6">
    <source>
        <dbReference type="EMBL" id="CCM03194.1"/>
    </source>
</evidence>
<keyword evidence="4 5" id="KW-0472">Membrane</keyword>
<keyword evidence="2 5" id="KW-0812">Transmembrane</keyword>
<dbReference type="PANTHER" id="PTHR31465">
    <property type="entry name" value="PROTEIN RTA1-RELATED"/>
    <property type="match status" value="1"/>
</dbReference>
<feature type="transmembrane region" description="Helical" evidence="5">
    <location>
        <begin position="122"/>
        <end position="141"/>
    </location>
</feature>
<evidence type="ECO:0000256" key="4">
    <source>
        <dbReference type="ARBA" id="ARBA00023136"/>
    </source>
</evidence>